<dbReference type="InterPro" id="IPR030960">
    <property type="entry name" value="DHQS/DOIS_N"/>
</dbReference>
<accession>A0A2J6TBD4</accession>
<keyword evidence="4" id="KW-0520">NAD</keyword>
<evidence type="ECO:0000313" key="9">
    <source>
        <dbReference type="EMBL" id="PMD60282.1"/>
    </source>
</evidence>
<dbReference type="Gene3D" id="3.40.50.1970">
    <property type="match status" value="1"/>
</dbReference>
<evidence type="ECO:0000256" key="2">
    <source>
        <dbReference type="ARBA" id="ARBA00001941"/>
    </source>
</evidence>
<organism evidence="9 10">
    <name type="scientific">Hyaloscypha bicolor E</name>
    <dbReference type="NCBI Taxonomy" id="1095630"/>
    <lineage>
        <taxon>Eukaryota</taxon>
        <taxon>Fungi</taxon>
        <taxon>Dikarya</taxon>
        <taxon>Ascomycota</taxon>
        <taxon>Pezizomycotina</taxon>
        <taxon>Leotiomycetes</taxon>
        <taxon>Helotiales</taxon>
        <taxon>Hyaloscyphaceae</taxon>
        <taxon>Hyaloscypha</taxon>
        <taxon>Hyaloscypha bicolor</taxon>
    </lineage>
</organism>
<keyword evidence="3" id="KW-0479">Metal-binding</keyword>
<name>A0A2J6TBD4_9HELO</name>
<dbReference type="PANTHER" id="PTHR43622:SF1">
    <property type="entry name" value="3-DEHYDROQUINATE SYNTHASE"/>
    <property type="match status" value="1"/>
</dbReference>
<dbReference type="RefSeq" id="XP_024737186.1">
    <property type="nucleotide sequence ID" value="XM_024880222.1"/>
</dbReference>
<sequence>MSILEFKNPYQGLSPTKVSLLHNSTLDATALANIGFFSTVDRESTHILLTDSNVAASMLGELKELFNNLRIKIHPIIVAPGEPSKTIQAYNYVLDSCADIGITKESTVIGIGGGVIKDLSGFLASTLLRGLNLVLIPTTVLAQVDAAIDWRHSLNLPHGKNLIGSILAPAEILINAGFLKLLNDRWVRDGLAESIKIALCQSPDFLTLLSQANPSDFTWLCRVIDISVSEKVVAMNRDSAPDQAMLVYGHAIGHAIEHLSEGELGHGEAISIGMSVTAELSFLAGLSDELTLKAHYDVFTRFGLPTIVPDKYDLDHIWSIIRADKRFRGDKMWAPSVKTVGTLVVDNAGKCFLPFGEEIVLRALELNKSHGKTTRRLAQD</sequence>
<proteinExistence type="predicted"/>
<evidence type="ECO:0000259" key="8">
    <source>
        <dbReference type="Pfam" id="PF24621"/>
    </source>
</evidence>
<keyword evidence="10" id="KW-1185">Reference proteome</keyword>
<evidence type="ECO:0000256" key="3">
    <source>
        <dbReference type="ARBA" id="ARBA00022723"/>
    </source>
</evidence>
<comment type="cofactor">
    <cofactor evidence="2">
        <name>Co(2+)</name>
        <dbReference type="ChEBI" id="CHEBI:48828"/>
    </cofactor>
</comment>
<gene>
    <name evidence="9" type="ORF">K444DRAFT_612857</name>
</gene>
<dbReference type="AlphaFoldDB" id="A0A2J6TBD4"/>
<feature type="domain" description="3-dehydroquinate synthase C-terminal" evidence="8">
    <location>
        <begin position="190"/>
        <end position="326"/>
    </location>
</feature>
<evidence type="ECO:0000256" key="6">
    <source>
        <dbReference type="ARBA" id="ARBA00023285"/>
    </source>
</evidence>
<dbReference type="STRING" id="1095630.A0A2J6TBD4"/>
<dbReference type="Pfam" id="PF24621">
    <property type="entry name" value="DHQS_C"/>
    <property type="match status" value="1"/>
</dbReference>
<protein>
    <submittedName>
        <fullName evidence="9">3-dehydroquinate synthase</fullName>
    </submittedName>
</protein>
<dbReference type="GO" id="GO:0009073">
    <property type="term" value="P:aromatic amino acid family biosynthetic process"/>
    <property type="evidence" value="ECO:0007669"/>
    <property type="project" value="InterPro"/>
</dbReference>
<evidence type="ECO:0000313" key="10">
    <source>
        <dbReference type="Proteomes" id="UP000235371"/>
    </source>
</evidence>
<keyword evidence="5" id="KW-0456">Lyase</keyword>
<keyword evidence="6" id="KW-0170">Cobalt</keyword>
<dbReference type="CDD" id="cd08197">
    <property type="entry name" value="DOIS"/>
    <property type="match status" value="1"/>
</dbReference>
<dbReference type="Proteomes" id="UP000235371">
    <property type="component" value="Unassembled WGS sequence"/>
</dbReference>
<dbReference type="GO" id="GO:0046872">
    <property type="term" value="F:metal ion binding"/>
    <property type="evidence" value="ECO:0007669"/>
    <property type="project" value="UniProtKB-KW"/>
</dbReference>
<dbReference type="InterPro" id="IPR056179">
    <property type="entry name" value="DHQS_C"/>
</dbReference>
<dbReference type="GeneID" id="36588299"/>
<dbReference type="OrthoDB" id="5324007at2759"/>
<dbReference type="InterPro" id="IPR030963">
    <property type="entry name" value="DHQ_synth_fam"/>
</dbReference>
<dbReference type="InParanoid" id="A0A2J6TBD4"/>
<reference evidence="9 10" key="1">
    <citation type="submission" date="2016-04" db="EMBL/GenBank/DDBJ databases">
        <title>A degradative enzymes factory behind the ericoid mycorrhizal symbiosis.</title>
        <authorList>
            <consortium name="DOE Joint Genome Institute"/>
            <person name="Martino E."/>
            <person name="Morin E."/>
            <person name="Grelet G."/>
            <person name="Kuo A."/>
            <person name="Kohler A."/>
            <person name="Daghino S."/>
            <person name="Barry K."/>
            <person name="Choi C."/>
            <person name="Cichocki N."/>
            <person name="Clum A."/>
            <person name="Copeland A."/>
            <person name="Hainaut M."/>
            <person name="Haridas S."/>
            <person name="Labutti K."/>
            <person name="Lindquist E."/>
            <person name="Lipzen A."/>
            <person name="Khouja H.-R."/>
            <person name="Murat C."/>
            <person name="Ohm R."/>
            <person name="Olson A."/>
            <person name="Spatafora J."/>
            <person name="Veneault-Fourrey C."/>
            <person name="Henrissat B."/>
            <person name="Grigoriev I."/>
            <person name="Martin F."/>
            <person name="Perotto S."/>
        </authorList>
    </citation>
    <scope>NUCLEOTIDE SEQUENCE [LARGE SCALE GENOMIC DNA]</scope>
    <source>
        <strain evidence="9 10">E</strain>
    </source>
</reference>
<dbReference type="PANTHER" id="PTHR43622">
    <property type="entry name" value="3-DEHYDROQUINATE SYNTHASE"/>
    <property type="match status" value="1"/>
</dbReference>
<comment type="cofactor">
    <cofactor evidence="1">
        <name>NAD(+)</name>
        <dbReference type="ChEBI" id="CHEBI:57540"/>
    </cofactor>
</comment>
<dbReference type="InterPro" id="IPR050071">
    <property type="entry name" value="Dehydroquinate_synthase"/>
</dbReference>
<evidence type="ECO:0000256" key="5">
    <source>
        <dbReference type="ARBA" id="ARBA00023239"/>
    </source>
</evidence>
<evidence type="ECO:0000256" key="1">
    <source>
        <dbReference type="ARBA" id="ARBA00001911"/>
    </source>
</evidence>
<dbReference type="Pfam" id="PF01761">
    <property type="entry name" value="DHQ_synthase"/>
    <property type="match status" value="1"/>
</dbReference>
<dbReference type="PIRSF" id="PIRSF001455">
    <property type="entry name" value="DHQ_synth"/>
    <property type="match status" value="1"/>
</dbReference>
<evidence type="ECO:0000259" key="7">
    <source>
        <dbReference type="Pfam" id="PF01761"/>
    </source>
</evidence>
<dbReference type="SUPFAM" id="SSF56796">
    <property type="entry name" value="Dehydroquinate synthase-like"/>
    <property type="match status" value="1"/>
</dbReference>
<dbReference type="Gene3D" id="1.20.1090.10">
    <property type="entry name" value="Dehydroquinate synthase-like - alpha domain"/>
    <property type="match status" value="1"/>
</dbReference>
<evidence type="ECO:0000256" key="4">
    <source>
        <dbReference type="ARBA" id="ARBA00023027"/>
    </source>
</evidence>
<dbReference type="GO" id="GO:0003856">
    <property type="term" value="F:3-dehydroquinate synthase activity"/>
    <property type="evidence" value="ECO:0007669"/>
    <property type="project" value="TreeGrafter"/>
</dbReference>
<feature type="domain" description="3-dehydroquinate synthase N-terminal" evidence="7">
    <location>
        <begin position="76"/>
        <end position="187"/>
    </location>
</feature>
<dbReference type="EMBL" id="KZ613791">
    <property type="protein sequence ID" value="PMD60282.1"/>
    <property type="molecule type" value="Genomic_DNA"/>
</dbReference>